<dbReference type="Proteomes" id="UP000198211">
    <property type="component" value="Unassembled WGS sequence"/>
</dbReference>
<dbReference type="AlphaFoldDB" id="A0A225X1Z0"/>
<sequence>MSDSARMYHAVRDLNRTRLQPLLLLDQEGKYILHQRKTNSLVKAHFKEQFNDPRRSTVSSDCERRALTCPITAVEVETSLRRLKNGRASGPDDIPAEPLKYDDSELAPSFAGLPRGHCSSLRSIVLLNSIRKAIALVVLARISSAVDNYLSSYQSGFRKHRSTADAVWAHKWICARVQRYRETIHVLGINLSRAFDTIDREKLLESCGHSSKTTKSANPAPTCRRYALGPDRLQGIGSLQQQHRLHFPDPALAQRIQDEAPAVLARWSLQMKTSKTKLGEKTSKTKLAVVQLCTGPSASSRHARAEEETWRSTTKLGNLLGDPEDLTRRKTLSAVAL</sequence>
<dbReference type="STRING" id="4795.A0A225X1Z0"/>
<dbReference type="OrthoDB" id="407949at2759"/>
<proteinExistence type="predicted"/>
<gene>
    <name evidence="1" type="ORF">PHMEG_000861</name>
</gene>
<dbReference type="EMBL" id="NBNE01000026">
    <property type="protein sequence ID" value="OWZ24155.1"/>
    <property type="molecule type" value="Genomic_DNA"/>
</dbReference>
<accession>A0A225X1Z0</accession>
<name>A0A225X1Z0_9STRA</name>
<organism evidence="1 2">
    <name type="scientific">Phytophthora megakarya</name>
    <dbReference type="NCBI Taxonomy" id="4795"/>
    <lineage>
        <taxon>Eukaryota</taxon>
        <taxon>Sar</taxon>
        <taxon>Stramenopiles</taxon>
        <taxon>Oomycota</taxon>
        <taxon>Peronosporomycetes</taxon>
        <taxon>Peronosporales</taxon>
        <taxon>Peronosporaceae</taxon>
        <taxon>Phytophthora</taxon>
    </lineage>
</organism>
<keyword evidence="2" id="KW-1185">Reference proteome</keyword>
<reference evidence="2" key="1">
    <citation type="submission" date="2017-03" db="EMBL/GenBank/DDBJ databases">
        <title>Phytopthora megakarya and P. palmivora, two closely related causual agents of cacao black pod achieved similar genome size and gene model numbers by different mechanisms.</title>
        <authorList>
            <person name="Ali S."/>
            <person name="Shao J."/>
            <person name="Larry D.J."/>
            <person name="Kronmiller B."/>
            <person name="Shen D."/>
            <person name="Strem M.D."/>
            <person name="Melnick R.L."/>
            <person name="Guiltinan M.J."/>
            <person name="Tyler B.M."/>
            <person name="Meinhardt L.W."/>
            <person name="Bailey B.A."/>
        </authorList>
    </citation>
    <scope>NUCLEOTIDE SEQUENCE [LARGE SCALE GENOMIC DNA]</scope>
    <source>
        <strain evidence="2">zdho120</strain>
    </source>
</reference>
<comment type="caution">
    <text evidence="1">The sequence shown here is derived from an EMBL/GenBank/DDBJ whole genome shotgun (WGS) entry which is preliminary data.</text>
</comment>
<evidence type="ECO:0000313" key="2">
    <source>
        <dbReference type="Proteomes" id="UP000198211"/>
    </source>
</evidence>
<dbReference type="PANTHER" id="PTHR19446">
    <property type="entry name" value="REVERSE TRANSCRIPTASES"/>
    <property type="match status" value="1"/>
</dbReference>
<protein>
    <submittedName>
        <fullName evidence="1">RxLR effector protein</fullName>
    </submittedName>
</protein>
<evidence type="ECO:0000313" key="1">
    <source>
        <dbReference type="EMBL" id="OWZ24155.1"/>
    </source>
</evidence>